<dbReference type="PROSITE" id="PS50110">
    <property type="entry name" value="RESPONSE_REGULATORY"/>
    <property type="match status" value="1"/>
</dbReference>
<feature type="domain" description="Response regulatory" evidence="2">
    <location>
        <begin position="5"/>
        <end position="125"/>
    </location>
</feature>
<dbReference type="Gene3D" id="3.20.20.450">
    <property type="entry name" value="EAL domain"/>
    <property type="match status" value="1"/>
</dbReference>
<organism evidence="4 5">
    <name type="scientific">Pseudomonas soli</name>
    <dbReference type="NCBI Taxonomy" id="1306993"/>
    <lineage>
        <taxon>Bacteria</taxon>
        <taxon>Pseudomonadati</taxon>
        <taxon>Pseudomonadota</taxon>
        <taxon>Gammaproteobacteria</taxon>
        <taxon>Pseudomonadales</taxon>
        <taxon>Pseudomonadaceae</taxon>
        <taxon>Pseudomonas</taxon>
    </lineage>
</organism>
<evidence type="ECO:0000313" key="4">
    <source>
        <dbReference type="EMBL" id="PYB80519.1"/>
    </source>
</evidence>
<protein>
    <submittedName>
        <fullName evidence="4">Diguanylate phosphodiesterase</fullName>
    </submittedName>
</protein>
<feature type="modified residue" description="4-aspartylphosphate" evidence="1">
    <location>
        <position position="55"/>
    </location>
</feature>
<dbReference type="SMART" id="SM00448">
    <property type="entry name" value="REC"/>
    <property type="match status" value="1"/>
</dbReference>
<dbReference type="GO" id="GO:0000160">
    <property type="term" value="P:phosphorelay signal transduction system"/>
    <property type="evidence" value="ECO:0007669"/>
    <property type="project" value="InterPro"/>
</dbReference>
<dbReference type="SUPFAM" id="SSF52172">
    <property type="entry name" value="CheY-like"/>
    <property type="match status" value="1"/>
</dbReference>
<dbReference type="SUPFAM" id="SSF141868">
    <property type="entry name" value="EAL domain-like"/>
    <property type="match status" value="1"/>
</dbReference>
<gene>
    <name evidence="4" type="ORF">DMX07_15110</name>
</gene>
<dbReference type="GO" id="GO:0071111">
    <property type="term" value="F:cyclic-guanylate-specific phosphodiesterase activity"/>
    <property type="evidence" value="ECO:0007669"/>
    <property type="project" value="InterPro"/>
</dbReference>
<evidence type="ECO:0000259" key="3">
    <source>
        <dbReference type="PROSITE" id="PS50883"/>
    </source>
</evidence>
<comment type="caution">
    <text evidence="4">The sequence shown here is derived from an EMBL/GenBank/DDBJ whole genome shotgun (WGS) entry which is preliminary data.</text>
</comment>
<dbReference type="InterPro" id="IPR035919">
    <property type="entry name" value="EAL_sf"/>
</dbReference>
<reference evidence="4 5" key="1">
    <citation type="submission" date="2018-06" db="EMBL/GenBank/DDBJ databases">
        <title>Pseudomonas diversity within urban Lake Michigan freshwaters.</title>
        <authorList>
            <person name="Batrich M."/>
            <person name="Hatzopoulos T."/>
            <person name="Putonti C."/>
        </authorList>
    </citation>
    <scope>NUCLEOTIDE SEQUENCE [LARGE SCALE GENOMIC DNA]</scope>
    <source>
        <strain evidence="4 5">LBp-160603</strain>
    </source>
</reference>
<feature type="domain" description="EAL" evidence="3">
    <location>
        <begin position="140"/>
        <end position="393"/>
    </location>
</feature>
<evidence type="ECO:0000256" key="1">
    <source>
        <dbReference type="PROSITE-ProRule" id="PRU00169"/>
    </source>
</evidence>
<proteinExistence type="predicted"/>
<dbReference type="Gene3D" id="3.40.50.2300">
    <property type="match status" value="1"/>
</dbReference>
<dbReference type="CDD" id="cd17546">
    <property type="entry name" value="REC_hyHK_CKI1_RcsC-like"/>
    <property type="match status" value="1"/>
</dbReference>
<dbReference type="SMART" id="SM00052">
    <property type="entry name" value="EAL"/>
    <property type="match status" value="1"/>
</dbReference>
<dbReference type="InterPro" id="IPR001633">
    <property type="entry name" value="EAL_dom"/>
</dbReference>
<sequence length="401" mass="44033">MSVYRVLIVEDHPFQHQYLATLFQMAGGFEVDLVWDAATALQRLSCTPYDLLLTDLMMPEMDGVQLIQKLAQLHCRPALALMTAASRRMLVGSGQVAKHLGLQVVGLISKPVQEAEIAGLREILDELRAQAKVPSGKPRGCRSRSTLAKALENGEIQAWFQPKKSLRSGGIVGAEALARWVHPAEGVLLPGAFLNEIERSNLEVELLFSMLGHTLNAQKEWAQMGYLLPVSINLSTHLLDQADLVDRLLAHVHVSQADPRLITFELTESSTTRFSSNYYAGACRLRLMGFGLAMDDFGKGYSSYFNLASTPFTELKIDRSLVHGCGENDGLESALLSIIELGRKLGLTTVAEGAETQEELAVLRRLRCDHVQGFIIAPAVASNDLAELLSEDGPRPALFWT</sequence>
<dbReference type="PROSITE" id="PS50883">
    <property type="entry name" value="EAL"/>
    <property type="match status" value="1"/>
</dbReference>
<dbReference type="InterPro" id="IPR011006">
    <property type="entry name" value="CheY-like_superfamily"/>
</dbReference>
<dbReference type="PANTHER" id="PTHR33121">
    <property type="entry name" value="CYCLIC DI-GMP PHOSPHODIESTERASE PDEF"/>
    <property type="match status" value="1"/>
</dbReference>
<dbReference type="AlphaFoldDB" id="A0A2V4HTU7"/>
<accession>A0A2V4HTU7</accession>
<evidence type="ECO:0000313" key="5">
    <source>
        <dbReference type="Proteomes" id="UP000247620"/>
    </source>
</evidence>
<dbReference type="EMBL" id="QJRO01000009">
    <property type="protein sequence ID" value="PYB80519.1"/>
    <property type="molecule type" value="Genomic_DNA"/>
</dbReference>
<dbReference type="Pfam" id="PF00563">
    <property type="entry name" value="EAL"/>
    <property type="match status" value="1"/>
</dbReference>
<dbReference type="PANTHER" id="PTHR33121:SF70">
    <property type="entry name" value="SIGNALING PROTEIN YKOW"/>
    <property type="match status" value="1"/>
</dbReference>
<keyword evidence="1" id="KW-0597">Phosphoprotein</keyword>
<dbReference type="Proteomes" id="UP000247620">
    <property type="component" value="Unassembled WGS sequence"/>
</dbReference>
<name>A0A2V4HTU7_9PSED</name>
<dbReference type="InterPro" id="IPR001789">
    <property type="entry name" value="Sig_transdc_resp-reg_receiver"/>
</dbReference>
<evidence type="ECO:0000259" key="2">
    <source>
        <dbReference type="PROSITE" id="PS50110"/>
    </source>
</evidence>
<dbReference type="RefSeq" id="WP_110701063.1">
    <property type="nucleotide sequence ID" value="NZ_CP151184.1"/>
</dbReference>
<dbReference type="CDD" id="cd01948">
    <property type="entry name" value="EAL"/>
    <property type="match status" value="1"/>
</dbReference>
<dbReference type="InterPro" id="IPR050706">
    <property type="entry name" value="Cyclic-di-GMP_PDE-like"/>
</dbReference>
<dbReference type="Pfam" id="PF00072">
    <property type="entry name" value="Response_reg"/>
    <property type="match status" value="1"/>
</dbReference>